<accession>T0ZET3</accession>
<reference evidence="1" key="2">
    <citation type="journal article" date="2014" name="ISME J.">
        <title>Microbial stratification in low pH oxic and suboxic macroscopic growths along an acid mine drainage.</title>
        <authorList>
            <person name="Mendez-Garcia C."/>
            <person name="Mesa V."/>
            <person name="Sprenger R.R."/>
            <person name="Richter M."/>
            <person name="Diez M.S."/>
            <person name="Solano J."/>
            <person name="Bargiela R."/>
            <person name="Golyshina O.V."/>
            <person name="Manteca A."/>
            <person name="Ramos J.L."/>
            <person name="Gallego J.R."/>
            <person name="Llorente I."/>
            <person name="Martins Dos Santos V.A."/>
            <person name="Jensen O.N."/>
            <person name="Pelaez A.I."/>
            <person name="Sanchez J."/>
            <person name="Ferrer M."/>
        </authorList>
    </citation>
    <scope>NUCLEOTIDE SEQUENCE</scope>
</reference>
<comment type="caution">
    <text evidence="1">The sequence shown here is derived from an EMBL/GenBank/DDBJ whole genome shotgun (WGS) entry which is preliminary data.</text>
</comment>
<name>T0ZET3_9ZZZZ</name>
<evidence type="ECO:0008006" key="4">
    <source>
        <dbReference type="Google" id="ProtNLM"/>
    </source>
</evidence>
<dbReference type="EMBL" id="AUZY01004004">
    <property type="protein sequence ID" value="EQD65540.1"/>
    <property type="molecule type" value="Genomic_DNA"/>
</dbReference>
<evidence type="ECO:0000313" key="3">
    <source>
        <dbReference type="EMBL" id="EQD75496.1"/>
    </source>
</evidence>
<dbReference type="AlphaFoldDB" id="T0ZET3"/>
<dbReference type="EMBL" id="AUZZ01011100">
    <property type="protein sequence ID" value="EQD27379.1"/>
    <property type="molecule type" value="Genomic_DNA"/>
</dbReference>
<evidence type="ECO:0000313" key="1">
    <source>
        <dbReference type="EMBL" id="EQD27379.1"/>
    </source>
</evidence>
<dbReference type="EMBL" id="AUZX01002878">
    <property type="protein sequence ID" value="EQD75496.1"/>
    <property type="molecule type" value="Genomic_DNA"/>
</dbReference>
<proteinExistence type="predicted"/>
<sequence length="150" mass="16612">MNAAVVKLATLRELIEAKSVRAASIVGSLGGWAIAVRYGQAERVLADKNGRPRTFTKLDTAARQLLDLGLVSFEVHGADYEAAPARVKRPDRSTAMRSAHDYARWLRAEVQSTVDALAKGEMPLYSEAEMDAHWAKKRAEIVRLQRESHV</sequence>
<evidence type="ECO:0000313" key="2">
    <source>
        <dbReference type="EMBL" id="EQD65540.1"/>
    </source>
</evidence>
<protein>
    <recommendedName>
        <fullName evidence="4">Prevent host death protein, Phd antitoxin</fullName>
    </recommendedName>
</protein>
<reference evidence="1" key="1">
    <citation type="submission" date="2013-08" db="EMBL/GenBank/DDBJ databases">
        <authorList>
            <person name="Mendez C."/>
            <person name="Richter M."/>
            <person name="Ferrer M."/>
            <person name="Sanchez J."/>
        </authorList>
    </citation>
    <scope>NUCLEOTIDE SEQUENCE</scope>
</reference>
<gene>
    <name evidence="3" type="ORF">B1A_03942</name>
    <name evidence="2" type="ORF">B1B_06303</name>
    <name evidence="1" type="ORF">B2A_15254</name>
</gene>
<organism evidence="1">
    <name type="scientific">mine drainage metagenome</name>
    <dbReference type="NCBI Taxonomy" id="410659"/>
    <lineage>
        <taxon>unclassified sequences</taxon>
        <taxon>metagenomes</taxon>
        <taxon>ecological metagenomes</taxon>
    </lineage>
</organism>